<reference evidence="1 2" key="1">
    <citation type="submission" date="2020-10" db="EMBL/GenBank/DDBJ databases">
        <title>Mucilaginibacter mali sp. nov., isolated from rhizosphere soil of apple orchard.</title>
        <authorList>
            <person name="Lee J.-S."/>
            <person name="Kim H.S."/>
            <person name="Kim J.-S."/>
        </authorList>
    </citation>
    <scope>NUCLEOTIDE SEQUENCE [LARGE SCALE GENOMIC DNA]</scope>
    <source>
        <strain evidence="1 2">KCTC 23157</strain>
    </source>
</reference>
<dbReference type="Proteomes" id="UP000632774">
    <property type="component" value="Unassembled WGS sequence"/>
</dbReference>
<sequence>MNIAVEYINTHGVLANQMHRMSRVAFAKHLAIAGQGYAPTPRKLIRTIAMFLHYSYYTRSGAFNDDRFSEPPIELSDPTEKGQFSNLAGRAIADFLSKHIGHSMFTVNYEAAMRLRGMRLSIGRRQVRRPDLLAFANNETFAVEAKGFSGGYGNMGDHKAQSQTGGIPVNYTIASVAYDLYRNVKCKYHDPFNDNVAFDNELLGGLTRDYYAGLAQFLNEKFFYFREAEYFGEQFYEVDLSNRNFFQYFKKDFPFSFWQHELLDYYRPTLILPRDIRAFAKNGISNNIRPFLFDSIEQNSNIYIDNDRVGLSFRR</sequence>
<dbReference type="EMBL" id="JADFFM010000001">
    <property type="protein sequence ID" value="MBE9665685.1"/>
    <property type="molecule type" value="Genomic_DNA"/>
</dbReference>
<gene>
    <name evidence="1" type="ORF">IRJ18_04880</name>
</gene>
<evidence type="ECO:0000313" key="1">
    <source>
        <dbReference type="EMBL" id="MBE9665685.1"/>
    </source>
</evidence>
<comment type="caution">
    <text evidence="1">The sequence shown here is derived from an EMBL/GenBank/DDBJ whole genome shotgun (WGS) entry which is preliminary data.</text>
</comment>
<evidence type="ECO:0000313" key="2">
    <source>
        <dbReference type="Proteomes" id="UP000632774"/>
    </source>
</evidence>
<organism evidence="1 2">
    <name type="scientific">Mucilaginibacter boryungensis</name>
    <dbReference type="NCBI Taxonomy" id="768480"/>
    <lineage>
        <taxon>Bacteria</taxon>
        <taxon>Pseudomonadati</taxon>
        <taxon>Bacteroidota</taxon>
        <taxon>Sphingobacteriia</taxon>
        <taxon>Sphingobacteriales</taxon>
        <taxon>Sphingobacteriaceae</taxon>
        <taxon>Mucilaginibacter</taxon>
    </lineage>
</organism>
<keyword evidence="2" id="KW-1185">Reference proteome</keyword>
<evidence type="ECO:0008006" key="3">
    <source>
        <dbReference type="Google" id="ProtNLM"/>
    </source>
</evidence>
<dbReference type="RefSeq" id="WP_194105078.1">
    <property type="nucleotide sequence ID" value="NZ_JADFFM010000001.1"/>
</dbReference>
<name>A0ABR9XEQ8_9SPHI</name>
<proteinExistence type="predicted"/>
<protein>
    <recommendedName>
        <fullName evidence="3">Restriction endonuclease</fullName>
    </recommendedName>
</protein>
<accession>A0ABR9XEQ8</accession>